<evidence type="ECO:0000256" key="1">
    <source>
        <dbReference type="SAM" id="MobiDB-lite"/>
    </source>
</evidence>
<reference evidence="4 5" key="1">
    <citation type="submission" date="2023-06" db="EMBL/GenBank/DDBJ databases">
        <title>Actinomycetospora Odt1-22.</title>
        <authorList>
            <person name="Supong K."/>
        </authorList>
    </citation>
    <scope>NUCLEOTIDE SEQUENCE [LARGE SCALE GENOMIC DNA]</scope>
    <source>
        <strain evidence="4 5">Odt1-22</strain>
    </source>
</reference>
<accession>A0ABT7M5R3</accession>
<organism evidence="4 5">
    <name type="scientific">Actinomycetospora termitidis</name>
    <dbReference type="NCBI Taxonomy" id="3053470"/>
    <lineage>
        <taxon>Bacteria</taxon>
        <taxon>Bacillati</taxon>
        <taxon>Actinomycetota</taxon>
        <taxon>Actinomycetes</taxon>
        <taxon>Pseudonocardiales</taxon>
        <taxon>Pseudonocardiaceae</taxon>
        <taxon>Actinomycetospora</taxon>
    </lineage>
</organism>
<keyword evidence="5" id="KW-1185">Reference proteome</keyword>
<gene>
    <name evidence="4" type="ORF">QRT03_04125</name>
</gene>
<protein>
    <submittedName>
        <fullName evidence="4">DUF4333 domain-containing protein</fullName>
    </submittedName>
</protein>
<dbReference type="Proteomes" id="UP001231924">
    <property type="component" value="Unassembled WGS sequence"/>
</dbReference>
<feature type="region of interest" description="Disordered" evidence="1">
    <location>
        <begin position="1"/>
        <end position="31"/>
    </location>
</feature>
<evidence type="ECO:0000259" key="3">
    <source>
        <dbReference type="Pfam" id="PF14230"/>
    </source>
</evidence>
<name>A0ABT7M5R3_9PSEU</name>
<keyword evidence="2" id="KW-0812">Transmembrane</keyword>
<sequence>MTQFVAPEPPAATTNGVEVGSRPVEASPPKRRKAGPILSIVFGVIAVIFGLIQLFGLFGPKVVDSSAVASEIQSRVSTGLATCSEDLPAKVGATISCSVLDGADTYNVRATVTAVDGDNVRYDLEQM</sequence>
<keyword evidence="2" id="KW-0472">Membrane</keyword>
<evidence type="ECO:0000313" key="5">
    <source>
        <dbReference type="Proteomes" id="UP001231924"/>
    </source>
</evidence>
<feature type="domain" description="DUF4333" evidence="3">
    <location>
        <begin position="53"/>
        <end position="117"/>
    </location>
</feature>
<evidence type="ECO:0000256" key="2">
    <source>
        <dbReference type="SAM" id="Phobius"/>
    </source>
</evidence>
<dbReference type="RefSeq" id="WP_286051235.1">
    <property type="nucleotide sequence ID" value="NZ_JASVWF010000001.1"/>
</dbReference>
<dbReference type="EMBL" id="JASVWF010000001">
    <property type="protein sequence ID" value="MDL5155132.1"/>
    <property type="molecule type" value="Genomic_DNA"/>
</dbReference>
<comment type="caution">
    <text evidence="4">The sequence shown here is derived from an EMBL/GenBank/DDBJ whole genome shotgun (WGS) entry which is preliminary data.</text>
</comment>
<proteinExistence type="predicted"/>
<dbReference type="Pfam" id="PF14230">
    <property type="entry name" value="DUF4333"/>
    <property type="match status" value="1"/>
</dbReference>
<dbReference type="InterPro" id="IPR025637">
    <property type="entry name" value="DUF4333"/>
</dbReference>
<keyword evidence="2" id="KW-1133">Transmembrane helix</keyword>
<feature type="transmembrane region" description="Helical" evidence="2">
    <location>
        <begin position="37"/>
        <end position="58"/>
    </location>
</feature>
<evidence type="ECO:0000313" key="4">
    <source>
        <dbReference type="EMBL" id="MDL5155132.1"/>
    </source>
</evidence>